<dbReference type="EMBL" id="JH994097">
    <property type="protein sequence ID" value="ELQ73925.1"/>
    <property type="molecule type" value="Genomic_DNA"/>
</dbReference>
<proteinExistence type="predicted"/>
<dbReference type="AlphaFoldDB" id="L7JRK9"/>
<organism evidence="1 2">
    <name type="scientific">Trachipleistophora hominis</name>
    <name type="common">Microsporidian parasite</name>
    <dbReference type="NCBI Taxonomy" id="72359"/>
    <lineage>
        <taxon>Eukaryota</taxon>
        <taxon>Fungi</taxon>
        <taxon>Fungi incertae sedis</taxon>
        <taxon>Microsporidia</taxon>
        <taxon>Pleistophoridae</taxon>
        <taxon>Trachipleistophora</taxon>
    </lineage>
</organism>
<dbReference type="InParanoid" id="L7JRK9"/>
<dbReference type="Proteomes" id="UP000011185">
    <property type="component" value="Unassembled WGS sequence"/>
</dbReference>
<reference evidence="1 2" key="1">
    <citation type="journal article" date="2012" name="PLoS Pathog.">
        <title>The genome of the obligate intracellular parasite Trachipleistophora hominis: new insights into microsporidian genome dynamics and reductive evolution.</title>
        <authorList>
            <person name="Heinz E."/>
            <person name="Williams T.A."/>
            <person name="Nakjang S."/>
            <person name="Noel C.J."/>
            <person name="Swan D.C."/>
            <person name="Goldberg A.V."/>
            <person name="Harris S.R."/>
            <person name="Weinmaier T."/>
            <person name="Markert S."/>
            <person name="Becher D."/>
            <person name="Bernhardt J."/>
            <person name="Dagan T."/>
            <person name="Hacker C."/>
            <person name="Lucocq J.M."/>
            <person name="Schweder T."/>
            <person name="Rattei T."/>
            <person name="Hall N."/>
            <person name="Hirt R.P."/>
            <person name="Embley T.M."/>
        </authorList>
    </citation>
    <scope>NUCLEOTIDE SEQUENCE [LARGE SCALE GENOMIC DNA]</scope>
</reference>
<accession>L7JRK9</accession>
<evidence type="ECO:0000313" key="2">
    <source>
        <dbReference type="Proteomes" id="UP000011185"/>
    </source>
</evidence>
<protein>
    <submittedName>
        <fullName evidence="1">Uncharacterized protein</fullName>
    </submittedName>
</protein>
<evidence type="ECO:0000313" key="1">
    <source>
        <dbReference type="EMBL" id="ELQ73925.1"/>
    </source>
</evidence>
<dbReference type="VEuPathDB" id="MicrosporidiaDB:THOM_3165"/>
<gene>
    <name evidence="1" type="ORF">THOM_3165</name>
</gene>
<dbReference type="HOGENOM" id="CLU_3410806_0_0_1"/>
<keyword evidence="2" id="KW-1185">Reference proteome</keyword>
<sequence length="29" mass="3497">MVCALQYERDIVVEEIEWKVCVQCVWIVL</sequence>
<name>L7JRK9_TRAHO</name>